<reference evidence="2 3" key="1">
    <citation type="submission" date="2018-01" db="EMBL/GenBank/DDBJ databases">
        <title>The draft genome sequence of Halioglobus japonicus S1-36.</title>
        <authorList>
            <person name="Du Z.-J."/>
            <person name="Shi M.-J."/>
        </authorList>
    </citation>
    <scope>NUCLEOTIDE SEQUENCE [LARGE SCALE GENOMIC DNA]</scope>
    <source>
        <strain evidence="2 3">S1-36</strain>
    </source>
</reference>
<proteinExistence type="predicted"/>
<protein>
    <recommendedName>
        <fullName evidence="4">DUF1631 domain-containing protein</fullName>
    </recommendedName>
</protein>
<feature type="region of interest" description="Disordered" evidence="1">
    <location>
        <begin position="486"/>
        <end position="507"/>
    </location>
</feature>
<dbReference type="AlphaFoldDB" id="A0AAP8ME83"/>
<organism evidence="2 3">
    <name type="scientific">Halioglobus japonicus</name>
    <dbReference type="NCBI Taxonomy" id="930805"/>
    <lineage>
        <taxon>Bacteria</taxon>
        <taxon>Pseudomonadati</taxon>
        <taxon>Pseudomonadota</taxon>
        <taxon>Gammaproteobacteria</taxon>
        <taxon>Cellvibrionales</taxon>
        <taxon>Halieaceae</taxon>
        <taxon>Halioglobus</taxon>
    </lineage>
</organism>
<feature type="compositionally biased region" description="Low complexity" evidence="1">
    <location>
        <begin position="492"/>
        <end position="504"/>
    </location>
</feature>
<evidence type="ECO:0000256" key="1">
    <source>
        <dbReference type="SAM" id="MobiDB-lite"/>
    </source>
</evidence>
<dbReference type="Proteomes" id="UP000235162">
    <property type="component" value="Unassembled WGS sequence"/>
</dbReference>
<dbReference type="InterPro" id="IPR012434">
    <property type="entry name" value="DUF1631"/>
</dbReference>
<accession>A0AAP8ME83</accession>
<dbReference type="EMBL" id="PKUR01000003">
    <property type="protein sequence ID" value="PLW85912.1"/>
    <property type="molecule type" value="Genomic_DNA"/>
</dbReference>
<sequence length="592" mass="64961">MPCLRFFQYPEATTTHQDTEAATSLASVFARGAVGRFTGHDCREASQLKLSENKIPLQVSLQKAVTRSFAVPEPPGQSAPALEWDELLGYLRAIDDFNLPPLDALLAQTDVVGDPAMPKPAECAVLRWIERVFQEWEQSFPLEWELTHKLRAFKPAVAMASLSEETFFRPGQHPLHQMLDAIHSAAIGWQGDLGRIGQPVTNLIDKAIADVRGCLDQGGDMAAIASQIVAEAQRMRARAEKLTERTIAAEHGRLRAAMAKTIAADLINGQLLKYTAPSELNAFIRGPWYDSAQLTYLKFGDQSQQWRDFEATTGQLLLAMHPLAPAGDDAREERLRLARILPAELRRLLLSIQHEDDLLQREMAAYEYLLQRVAQDRPPELSHLLTVDSGQPAAAIPKMTAGVAVGQWYEVCSDTDVFRLRLAMIESGEGLLCNLSGAKALSMPMADFNAKVGSGDAQPLATGAAFSRAVAAAAGIDSDAALDRLLNPDAAPTPSETDTSTTTTNSGVPDLPIGTWLGFHDTDTPLLAKLALHDKVRGILIFVNRQGIELRRLEEREYLALIEAGQIDILEARNNFREQVERTRAQLQQGQG</sequence>
<dbReference type="Pfam" id="PF07793">
    <property type="entry name" value="DUF1631"/>
    <property type="match status" value="1"/>
</dbReference>
<keyword evidence="3" id="KW-1185">Reference proteome</keyword>
<gene>
    <name evidence="2" type="ORF">C0029_15105</name>
</gene>
<name>A0AAP8ME83_9GAMM</name>
<evidence type="ECO:0000313" key="3">
    <source>
        <dbReference type="Proteomes" id="UP000235162"/>
    </source>
</evidence>
<evidence type="ECO:0008006" key="4">
    <source>
        <dbReference type="Google" id="ProtNLM"/>
    </source>
</evidence>
<comment type="caution">
    <text evidence="2">The sequence shown here is derived from an EMBL/GenBank/DDBJ whole genome shotgun (WGS) entry which is preliminary data.</text>
</comment>
<evidence type="ECO:0000313" key="2">
    <source>
        <dbReference type="EMBL" id="PLW85912.1"/>
    </source>
</evidence>